<dbReference type="PROSITE" id="PS50931">
    <property type="entry name" value="HTH_LYSR"/>
    <property type="match status" value="1"/>
</dbReference>
<evidence type="ECO:0000313" key="7">
    <source>
        <dbReference type="Proteomes" id="UP000800981"/>
    </source>
</evidence>
<dbReference type="Proteomes" id="UP000800981">
    <property type="component" value="Unassembled WGS sequence"/>
</dbReference>
<accession>A0ABX0H2Z4</accession>
<keyword evidence="3" id="KW-0238">DNA-binding</keyword>
<dbReference type="EMBL" id="JAANNP010000102">
    <property type="protein sequence ID" value="NHC16169.1"/>
    <property type="molecule type" value="Genomic_DNA"/>
</dbReference>
<dbReference type="InterPro" id="IPR000847">
    <property type="entry name" value="LysR_HTH_N"/>
</dbReference>
<dbReference type="Pfam" id="PF00126">
    <property type="entry name" value="HTH_1"/>
    <property type="match status" value="1"/>
</dbReference>
<keyword evidence="7" id="KW-1185">Reference proteome</keyword>
<dbReference type="InterPro" id="IPR005119">
    <property type="entry name" value="LysR_subst-bd"/>
</dbReference>
<dbReference type="SUPFAM" id="SSF53850">
    <property type="entry name" value="Periplasmic binding protein-like II"/>
    <property type="match status" value="1"/>
</dbReference>
<dbReference type="Gene3D" id="1.10.10.10">
    <property type="entry name" value="Winged helix-like DNA-binding domain superfamily/Winged helix DNA-binding domain"/>
    <property type="match status" value="1"/>
</dbReference>
<evidence type="ECO:0000259" key="5">
    <source>
        <dbReference type="PROSITE" id="PS50931"/>
    </source>
</evidence>
<evidence type="ECO:0000256" key="2">
    <source>
        <dbReference type="ARBA" id="ARBA00023015"/>
    </source>
</evidence>
<name>A0ABX0H2Z4_9ACTN</name>
<dbReference type="SUPFAM" id="SSF46785">
    <property type="entry name" value="Winged helix' DNA-binding domain"/>
    <property type="match status" value="1"/>
</dbReference>
<dbReference type="RefSeq" id="WP_166284636.1">
    <property type="nucleotide sequence ID" value="NZ_JAANNP010000102.1"/>
</dbReference>
<evidence type="ECO:0000256" key="3">
    <source>
        <dbReference type="ARBA" id="ARBA00023125"/>
    </source>
</evidence>
<protein>
    <submittedName>
        <fullName evidence="6">LysR family transcriptional regulator</fullName>
    </submittedName>
</protein>
<organism evidence="6 7">
    <name type="scientific">Motilibacter deserti</name>
    <dbReference type="NCBI Taxonomy" id="2714956"/>
    <lineage>
        <taxon>Bacteria</taxon>
        <taxon>Bacillati</taxon>
        <taxon>Actinomycetota</taxon>
        <taxon>Actinomycetes</taxon>
        <taxon>Motilibacterales</taxon>
        <taxon>Motilibacteraceae</taxon>
        <taxon>Motilibacter</taxon>
    </lineage>
</organism>
<dbReference type="InterPro" id="IPR036390">
    <property type="entry name" value="WH_DNA-bd_sf"/>
</dbReference>
<evidence type="ECO:0000313" key="6">
    <source>
        <dbReference type="EMBL" id="NHC16169.1"/>
    </source>
</evidence>
<proteinExistence type="inferred from homology"/>
<gene>
    <name evidence="6" type="ORF">G9H71_20495</name>
</gene>
<comment type="caution">
    <text evidence="6">The sequence shown here is derived from an EMBL/GenBank/DDBJ whole genome shotgun (WGS) entry which is preliminary data.</text>
</comment>
<dbReference type="PANTHER" id="PTHR30346:SF29">
    <property type="entry name" value="LYSR SUBSTRATE-BINDING"/>
    <property type="match status" value="1"/>
</dbReference>
<reference evidence="6 7" key="1">
    <citation type="submission" date="2020-03" db="EMBL/GenBank/DDBJ databases">
        <title>Two novel Motilibacter sp.</title>
        <authorList>
            <person name="Liu S."/>
        </authorList>
    </citation>
    <scope>NUCLEOTIDE SEQUENCE [LARGE SCALE GENOMIC DNA]</scope>
    <source>
        <strain evidence="6 7">E257</strain>
    </source>
</reference>
<comment type="similarity">
    <text evidence="1">Belongs to the LysR transcriptional regulatory family.</text>
</comment>
<dbReference type="InterPro" id="IPR036388">
    <property type="entry name" value="WH-like_DNA-bd_sf"/>
</dbReference>
<keyword evidence="4" id="KW-0804">Transcription</keyword>
<dbReference type="PANTHER" id="PTHR30346">
    <property type="entry name" value="TRANSCRIPTIONAL DUAL REGULATOR HCAR-RELATED"/>
    <property type="match status" value="1"/>
</dbReference>
<dbReference type="Pfam" id="PF03466">
    <property type="entry name" value="LysR_substrate"/>
    <property type="match status" value="1"/>
</dbReference>
<keyword evidence="2" id="KW-0805">Transcription regulation</keyword>
<evidence type="ECO:0000256" key="4">
    <source>
        <dbReference type="ARBA" id="ARBA00023163"/>
    </source>
</evidence>
<sequence length="306" mass="31576">MDPRQLAVLRELGDRGSVTAVAAALHITPSAVSQQLAALQRRAPVPLTERRGRALVLTDAGRAVAAAAADVAAALARAEAAVEDYLADVRATVAVAAFSSAAATLFPPLVAALADADGPHVECADEDVAQADFAGLCADYDVVVAHRPEHGADWPRTVRAVPLLREPIDVALPAGHRLAEWPSVTAAELADEPWIAVHEGFPLLGAFEAVVAAAGRPIRPVHRINEFSVSAAMVAAGGGVALIPRHTGPRHPGVVLRPITGAAVTRRIEALVRPDRLPRAAVTAVLDALVQVAGELSAAGPPPREG</sequence>
<feature type="domain" description="HTH lysR-type" evidence="5">
    <location>
        <begin position="1"/>
        <end position="58"/>
    </location>
</feature>
<dbReference type="Gene3D" id="3.40.190.290">
    <property type="match status" value="1"/>
</dbReference>
<evidence type="ECO:0000256" key="1">
    <source>
        <dbReference type="ARBA" id="ARBA00009437"/>
    </source>
</evidence>